<dbReference type="EMBL" id="JASBNA010000001">
    <property type="protein sequence ID" value="KAK7696090.1"/>
    <property type="molecule type" value="Genomic_DNA"/>
</dbReference>
<keyword evidence="3" id="KW-1185">Reference proteome</keyword>
<accession>A0AAW0GS73</accession>
<gene>
    <name evidence="2" type="ORF">QCA50_000733</name>
</gene>
<protein>
    <submittedName>
        <fullName evidence="2">Uncharacterized protein</fullName>
    </submittedName>
</protein>
<organism evidence="2 3">
    <name type="scientific">Cerrena zonata</name>
    <dbReference type="NCBI Taxonomy" id="2478898"/>
    <lineage>
        <taxon>Eukaryota</taxon>
        <taxon>Fungi</taxon>
        <taxon>Dikarya</taxon>
        <taxon>Basidiomycota</taxon>
        <taxon>Agaricomycotina</taxon>
        <taxon>Agaricomycetes</taxon>
        <taxon>Polyporales</taxon>
        <taxon>Cerrenaceae</taxon>
        <taxon>Cerrena</taxon>
    </lineage>
</organism>
<evidence type="ECO:0000313" key="2">
    <source>
        <dbReference type="EMBL" id="KAK7696090.1"/>
    </source>
</evidence>
<evidence type="ECO:0000313" key="3">
    <source>
        <dbReference type="Proteomes" id="UP001385951"/>
    </source>
</evidence>
<reference evidence="2 3" key="1">
    <citation type="submission" date="2022-09" db="EMBL/GenBank/DDBJ databases">
        <authorList>
            <person name="Palmer J.M."/>
        </authorList>
    </citation>
    <scope>NUCLEOTIDE SEQUENCE [LARGE SCALE GENOMIC DNA]</scope>
    <source>
        <strain evidence="2 3">DSM 7382</strain>
    </source>
</reference>
<evidence type="ECO:0000256" key="1">
    <source>
        <dbReference type="SAM" id="MobiDB-lite"/>
    </source>
</evidence>
<dbReference type="AlphaFoldDB" id="A0AAW0GS73"/>
<dbReference type="Proteomes" id="UP001385951">
    <property type="component" value="Unassembled WGS sequence"/>
</dbReference>
<name>A0AAW0GS73_9APHY</name>
<sequence>MPVIVPFTQGTTAWPASLPTHATPTTNRIQQHSSQSLRTPTSNTRTPKNRNGAGDDETGSQCQGTPFNSLLTAARSMMVDGVFDDYDEDARTEGELHLVRTPWIHIRLHGPDIKSIHPSLH</sequence>
<feature type="compositionally biased region" description="Polar residues" evidence="1">
    <location>
        <begin position="8"/>
        <end position="46"/>
    </location>
</feature>
<feature type="region of interest" description="Disordered" evidence="1">
    <location>
        <begin position="1"/>
        <end position="67"/>
    </location>
</feature>
<proteinExistence type="predicted"/>
<comment type="caution">
    <text evidence="2">The sequence shown here is derived from an EMBL/GenBank/DDBJ whole genome shotgun (WGS) entry which is preliminary data.</text>
</comment>